<evidence type="ECO:0000313" key="6">
    <source>
        <dbReference type="Proteomes" id="UP000681340"/>
    </source>
</evidence>
<evidence type="ECO:0000256" key="3">
    <source>
        <dbReference type="ARBA" id="ARBA00022691"/>
    </source>
</evidence>
<dbReference type="EMBL" id="BOQL01000065">
    <property type="protein sequence ID" value="GIM76920.1"/>
    <property type="molecule type" value="Genomic_DNA"/>
</dbReference>
<keyword evidence="2" id="KW-0808">Transferase</keyword>
<dbReference type="InterPro" id="IPR029063">
    <property type="entry name" value="SAM-dependent_MTases_sf"/>
</dbReference>
<dbReference type="PANTHER" id="PTHR43464:SF19">
    <property type="entry name" value="UBIQUINONE BIOSYNTHESIS O-METHYLTRANSFERASE, MITOCHONDRIAL"/>
    <property type="match status" value="1"/>
</dbReference>
<dbReference type="InterPro" id="IPR041698">
    <property type="entry name" value="Methyltransf_25"/>
</dbReference>
<accession>A0A919SQ30</accession>
<evidence type="ECO:0000256" key="1">
    <source>
        <dbReference type="ARBA" id="ARBA00022603"/>
    </source>
</evidence>
<reference evidence="5" key="1">
    <citation type="submission" date="2021-03" db="EMBL/GenBank/DDBJ databases">
        <title>Whole genome shotgun sequence of Actinoplanes auranticolor NBRC 12245.</title>
        <authorList>
            <person name="Komaki H."/>
            <person name="Tamura T."/>
        </authorList>
    </citation>
    <scope>NUCLEOTIDE SEQUENCE</scope>
    <source>
        <strain evidence="5">NBRC 12245</strain>
    </source>
</reference>
<keyword evidence="6" id="KW-1185">Reference proteome</keyword>
<evidence type="ECO:0000313" key="5">
    <source>
        <dbReference type="EMBL" id="GIM76920.1"/>
    </source>
</evidence>
<dbReference type="Gene3D" id="3.40.50.150">
    <property type="entry name" value="Vaccinia Virus protein VP39"/>
    <property type="match status" value="1"/>
</dbReference>
<gene>
    <name evidence="5" type="ORF">Aau02nite_73300</name>
</gene>
<dbReference type="Pfam" id="PF13649">
    <property type="entry name" value="Methyltransf_25"/>
    <property type="match status" value="1"/>
</dbReference>
<protein>
    <recommendedName>
        <fullName evidence="4">Methyltransferase domain-containing protein</fullName>
    </recommendedName>
</protein>
<feature type="domain" description="Methyltransferase" evidence="4">
    <location>
        <begin position="42"/>
        <end position="139"/>
    </location>
</feature>
<dbReference type="GO" id="GO:0008168">
    <property type="term" value="F:methyltransferase activity"/>
    <property type="evidence" value="ECO:0007669"/>
    <property type="project" value="UniProtKB-KW"/>
</dbReference>
<evidence type="ECO:0000256" key="2">
    <source>
        <dbReference type="ARBA" id="ARBA00022679"/>
    </source>
</evidence>
<keyword evidence="3" id="KW-0949">S-adenosyl-L-methionine</keyword>
<sequence>MRRRRYELTARFYDLVSLERPVYRVGREAGIAALGLRTGDRVLDVGCGTGLNLPLLRAAVGPSGAVVGLDASSAMLRQAHVRIRRHRWTNVTTVLGDAAETPPTIGEPFDALLFTYTLSVMDRWRQAWSRSLALVRPGGRIAVVDLGLPTGRWRLLAPLAWLACQAGGADPYRRPWQALTRTTADGSHEVFRAGHVHVAAGSSPCG</sequence>
<dbReference type="PANTHER" id="PTHR43464">
    <property type="entry name" value="METHYLTRANSFERASE"/>
    <property type="match status" value="1"/>
</dbReference>
<dbReference type="Proteomes" id="UP000681340">
    <property type="component" value="Unassembled WGS sequence"/>
</dbReference>
<dbReference type="AlphaFoldDB" id="A0A919SQ30"/>
<name>A0A919SQ30_9ACTN</name>
<dbReference type="CDD" id="cd02440">
    <property type="entry name" value="AdoMet_MTases"/>
    <property type="match status" value="1"/>
</dbReference>
<proteinExistence type="predicted"/>
<organism evidence="5 6">
    <name type="scientific">Actinoplanes auranticolor</name>
    <dbReference type="NCBI Taxonomy" id="47988"/>
    <lineage>
        <taxon>Bacteria</taxon>
        <taxon>Bacillati</taxon>
        <taxon>Actinomycetota</taxon>
        <taxon>Actinomycetes</taxon>
        <taxon>Micromonosporales</taxon>
        <taxon>Micromonosporaceae</taxon>
        <taxon>Actinoplanes</taxon>
    </lineage>
</organism>
<evidence type="ECO:0000259" key="4">
    <source>
        <dbReference type="Pfam" id="PF13649"/>
    </source>
</evidence>
<keyword evidence="1" id="KW-0489">Methyltransferase</keyword>
<dbReference type="SUPFAM" id="SSF53335">
    <property type="entry name" value="S-adenosyl-L-methionine-dependent methyltransferases"/>
    <property type="match status" value="1"/>
</dbReference>
<comment type="caution">
    <text evidence="5">The sequence shown here is derived from an EMBL/GenBank/DDBJ whole genome shotgun (WGS) entry which is preliminary data.</text>
</comment>
<dbReference type="GO" id="GO:0032259">
    <property type="term" value="P:methylation"/>
    <property type="evidence" value="ECO:0007669"/>
    <property type="project" value="UniProtKB-KW"/>
</dbReference>